<dbReference type="EMBL" id="FO082820">
    <property type="protein sequence ID" value="CCF19481.1"/>
    <property type="molecule type" value="Genomic_DNA"/>
</dbReference>
<dbReference type="OrthoDB" id="9798569at2"/>
<reference evidence="1 2" key="1">
    <citation type="journal article" date="2013" name="Genome Biol. Evol.">
        <title>Life in an arsenic-containing gold mine: genome and physiology of the autotrophic arsenite-oxidizing bacterium rhizobium sp. NT-26.</title>
        <authorList>
            <person name="Andres J."/>
            <person name="Arsene-Ploetze F."/>
            <person name="Barbe V."/>
            <person name="Brochier-Armanet C."/>
            <person name="Cleiss-Arnold J."/>
            <person name="Coppee J.Y."/>
            <person name="Dillies M.A."/>
            <person name="Geist"/>
            <person name="L"/>
            <person name="Joublin A."/>
            <person name="Koechler S."/>
            <person name="Lassalle F."/>
            <person name="Marchal M."/>
            <person name="Medigue C."/>
            <person name="Muller D."/>
            <person name="Nesme X."/>
            <person name="Plewniak F."/>
            <person name="Proux C."/>
            <person name="Ramirez-Bahena M.H."/>
            <person name="Schenowitz C."/>
            <person name="Sismeiro O."/>
            <person name="Vallenet D."/>
            <person name="Santini J.M."/>
            <person name="Bertin P.N."/>
        </authorList>
    </citation>
    <scope>NUCLEOTIDE SEQUENCE [LARGE SCALE GENOMIC DNA]</scope>
    <source>
        <strain evidence="1 2">NT-26</strain>
    </source>
</reference>
<dbReference type="InterPro" id="IPR014598">
    <property type="entry name" value="UCP035865"/>
</dbReference>
<dbReference type="Pfam" id="PF10098">
    <property type="entry name" value="DUF2336"/>
    <property type="match status" value="1"/>
</dbReference>
<keyword evidence="2" id="KW-1185">Reference proteome</keyword>
<accession>L0NF87</accession>
<dbReference type="PIRSF" id="PIRSF035865">
    <property type="entry name" value="UCP035865"/>
    <property type="match status" value="1"/>
</dbReference>
<dbReference type="STRING" id="1125847.NT26_1757"/>
<name>L0NF87_9HYPH</name>
<evidence type="ECO:0008006" key="3">
    <source>
        <dbReference type="Google" id="ProtNLM"/>
    </source>
</evidence>
<dbReference type="AlphaFoldDB" id="L0NF87"/>
<organism evidence="1 2">
    <name type="scientific">Pseudorhizobium banfieldiae</name>
    <dbReference type="NCBI Taxonomy" id="1125847"/>
    <lineage>
        <taxon>Bacteria</taxon>
        <taxon>Pseudomonadati</taxon>
        <taxon>Pseudomonadota</taxon>
        <taxon>Alphaproteobacteria</taxon>
        <taxon>Hyphomicrobiales</taxon>
        <taxon>Rhizobiaceae</taxon>
        <taxon>Rhizobium/Agrobacterium group</taxon>
        <taxon>Pseudorhizobium</taxon>
    </lineage>
</organism>
<proteinExistence type="predicted"/>
<evidence type="ECO:0000313" key="1">
    <source>
        <dbReference type="EMBL" id="CCF19481.1"/>
    </source>
</evidence>
<dbReference type="KEGG" id="rht:NT26_1757"/>
<dbReference type="RefSeq" id="WP_052638357.1">
    <property type="nucleotide sequence ID" value="NZ_FO082820.1"/>
</dbReference>
<dbReference type="Proteomes" id="UP000010792">
    <property type="component" value="Chromosome"/>
</dbReference>
<gene>
    <name evidence="1" type="ORF">NT26_1757</name>
</gene>
<protein>
    <recommendedName>
        <fullName evidence="3">DUF2336 domain-containing protein</fullName>
    </recommendedName>
</protein>
<sequence>MIIQAFLRWLETAAACDRARAANALARAYLASRLQSDQQHAALLAMSHLLDDPAPQVRLGLARALATNPGAPRPIILALAEDQPEIACTVIAQSPVFQDADLVDLVGRGDGLTRGLIATRSGLSPVVSAALAEVGEVGEIVLLLENADAALSRGCLARIADRFGHDGEVRKLLLDRADLAPEVRQRLVSKVSEALAESSLVSNLLAGSRLERLTLEATETATLAIAGSASRFELPALVEHMRSSGTLTPALLINALCTGKADFLSEAMAALSGLDEPRVRALLASGRAPAVRAMFQAAGLHRDVAAVFVAGTLLWRQAGIMETSADICEALLSECRQLGARSPVVADLLEIVDRLQRSELRAAARSYAQQTALAA</sequence>
<dbReference type="InterPro" id="IPR019285">
    <property type="entry name" value="DUF2336"/>
</dbReference>
<evidence type="ECO:0000313" key="2">
    <source>
        <dbReference type="Proteomes" id="UP000010792"/>
    </source>
</evidence>